<accession>A0A4P9XKH5</accession>
<reference evidence="2" key="1">
    <citation type="journal article" date="2018" name="Nat. Microbiol.">
        <title>Leveraging single-cell genomics to expand the fungal tree of life.</title>
        <authorList>
            <person name="Ahrendt S.R."/>
            <person name="Quandt C.A."/>
            <person name="Ciobanu D."/>
            <person name="Clum A."/>
            <person name="Salamov A."/>
            <person name="Andreopoulos B."/>
            <person name="Cheng J.F."/>
            <person name="Woyke T."/>
            <person name="Pelin A."/>
            <person name="Henrissat B."/>
            <person name="Reynolds N.K."/>
            <person name="Benny G.L."/>
            <person name="Smith M.E."/>
            <person name="James T.Y."/>
            <person name="Grigoriev I.V."/>
        </authorList>
    </citation>
    <scope>NUCLEOTIDE SEQUENCE [LARGE SCALE GENOMIC DNA]</scope>
    <source>
        <strain evidence="2">RSA 1356</strain>
    </source>
</reference>
<proteinExistence type="predicted"/>
<sequence length="413" mass="47508">MGDFYSVNTRKVHENVQQNITFSAFDITFRKIWFNPAKNFTKGPLPQDEAPSIYLFEDSQEVHSILKEHGIIDLDKIGDNRQASSAWGTRTTIGFKRQYVMDAHGVLKSKFSIRIDRQPIDDKFAAVIRIVPMNEHIKGTLYQVETSVARADYGLLEFFGNIGGAFTLANLLFKYLFGQPRVRTWGVVQRYFMRQRILDRVHPQIAEVDKSWMSRADSTAKLEDMVGMPGAIIPFHPTSLATTAHAGHPKKAKRSLDDVARAPVRYTQESTLSTRDNMLYQLRSLLAAPNPDIVRLHETIQNLSTLSTEILPSGIHGNTDISTFAATDQSSSVLTATMTMMLARFDKIEAKQKEQDELWRRHKRLWQQHEEFKQRQEAFRLRMDMFYLDTDLFRERHSSEQRALPSLTDTLPR</sequence>
<dbReference type="Proteomes" id="UP000271241">
    <property type="component" value="Unassembled WGS sequence"/>
</dbReference>
<organism evidence="1 2">
    <name type="scientific">Thamnocephalis sphaerospora</name>
    <dbReference type="NCBI Taxonomy" id="78915"/>
    <lineage>
        <taxon>Eukaryota</taxon>
        <taxon>Fungi</taxon>
        <taxon>Fungi incertae sedis</taxon>
        <taxon>Zoopagomycota</taxon>
        <taxon>Zoopagomycotina</taxon>
        <taxon>Zoopagomycetes</taxon>
        <taxon>Zoopagales</taxon>
        <taxon>Sigmoideomycetaceae</taxon>
        <taxon>Thamnocephalis</taxon>
    </lineage>
</organism>
<gene>
    <name evidence="1" type="ORF">THASP1DRAFT_31876</name>
</gene>
<dbReference type="OrthoDB" id="2339353at2759"/>
<dbReference type="AlphaFoldDB" id="A0A4P9XKH5"/>
<keyword evidence="2" id="KW-1185">Reference proteome</keyword>
<name>A0A4P9XKH5_9FUNG</name>
<dbReference type="EMBL" id="KZ992911">
    <property type="protein sequence ID" value="RKP06307.1"/>
    <property type="molecule type" value="Genomic_DNA"/>
</dbReference>
<protein>
    <submittedName>
        <fullName evidence="1">Uncharacterized protein</fullName>
    </submittedName>
</protein>
<evidence type="ECO:0000313" key="2">
    <source>
        <dbReference type="Proteomes" id="UP000271241"/>
    </source>
</evidence>
<evidence type="ECO:0000313" key="1">
    <source>
        <dbReference type="EMBL" id="RKP06307.1"/>
    </source>
</evidence>